<keyword evidence="2" id="KW-0808">Transferase</keyword>
<feature type="domain" description="N-acetyltransferase" evidence="1">
    <location>
        <begin position="1"/>
        <end position="149"/>
    </location>
</feature>
<dbReference type="PIRSF" id="PIRSF037663">
    <property type="entry name" value="Acetyltransf_GNAT_prd"/>
    <property type="match status" value="1"/>
</dbReference>
<dbReference type="SUPFAM" id="SSF55729">
    <property type="entry name" value="Acyl-CoA N-acyltransferases (Nat)"/>
    <property type="match status" value="1"/>
</dbReference>
<organism evidence="2 3">
    <name type="scientific">Sandaracinus amylolyticus</name>
    <dbReference type="NCBI Taxonomy" id="927083"/>
    <lineage>
        <taxon>Bacteria</taxon>
        <taxon>Pseudomonadati</taxon>
        <taxon>Myxococcota</taxon>
        <taxon>Polyangia</taxon>
        <taxon>Polyangiales</taxon>
        <taxon>Sandaracinaceae</taxon>
        <taxon>Sandaracinus</taxon>
    </lineage>
</organism>
<dbReference type="AlphaFoldDB" id="A0A0F6YID1"/>
<evidence type="ECO:0000259" key="1">
    <source>
        <dbReference type="PROSITE" id="PS51186"/>
    </source>
</evidence>
<dbReference type="GO" id="GO:0016747">
    <property type="term" value="F:acyltransferase activity, transferring groups other than amino-acyl groups"/>
    <property type="evidence" value="ECO:0007669"/>
    <property type="project" value="InterPro"/>
</dbReference>
<dbReference type="PANTHER" id="PTHR43072:SF36">
    <property type="entry name" value="RIBOSOMAL-PROTEIN-ALANINE ACETYLTRANSFERASE"/>
    <property type="match status" value="1"/>
</dbReference>
<name>A0A0F6YID1_9BACT</name>
<protein>
    <submittedName>
        <fullName evidence="2">Acetyltransferase, GNAT family</fullName>
    </submittedName>
</protein>
<dbReference type="CDD" id="cd04301">
    <property type="entry name" value="NAT_SF"/>
    <property type="match status" value="1"/>
</dbReference>
<dbReference type="Proteomes" id="UP000034883">
    <property type="component" value="Chromosome"/>
</dbReference>
<dbReference type="PROSITE" id="PS51186">
    <property type="entry name" value="GNAT"/>
    <property type="match status" value="1"/>
</dbReference>
<keyword evidence="3" id="KW-1185">Reference proteome</keyword>
<dbReference type="InterPro" id="IPR000182">
    <property type="entry name" value="GNAT_dom"/>
</dbReference>
<dbReference type="InterPro" id="IPR016181">
    <property type="entry name" value="Acyl_CoA_acyltransferase"/>
</dbReference>
<accession>A0A0F6YID1</accession>
<dbReference type="InterPro" id="IPR017255">
    <property type="entry name" value="AcTrfase_GNAT_prd"/>
</dbReference>
<dbReference type="PANTHER" id="PTHR43072">
    <property type="entry name" value="N-ACETYLTRANSFERASE"/>
    <property type="match status" value="1"/>
</dbReference>
<dbReference type="KEGG" id="samy:DB32_002940"/>
<gene>
    <name evidence="2" type="ORF">DB32_002940</name>
</gene>
<proteinExistence type="predicted"/>
<dbReference type="EMBL" id="CP011125">
    <property type="protein sequence ID" value="AKF05791.1"/>
    <property type="molecule type" value="Genomic_DNA"/>
</dbReference>
<evidence type="ECO:0000313" key="2">
    <source>
        <dbReference type="EMBL" id="AKF05791.1"/>
    </source>
</evidence>
<dbReference type="Pfam" id="PF00583">
    <property type="entry name" value="Acetyltransf_1"/>
    <property type="match status" value="1"/>
</dbReference>
<dbReference type="STRING" id="927083.DB32_002940"/>
<evidence type="ECO:0000313" key="3">
    <source>
        <dbReference type="Proteomes" id="UP000034883"/>
    </source>
</evidence>
<dbReference type="RefSeq" id="WP_053233021.1">
    <property type="nucleotide sequence ID" value="NZ_CP011125.1"/>
</dbReference>
<dbReference type="OrthoDB" id="8593648at2"/>
<reference evidence="2 3" key="1">
    <citation type="submission" date="2015-03" db="EMBL/GenBank/DDBJ databases">
        <title>Genome assembly of Sandaracinus amylolyticus DSM 53668.</title>
        <authorList>
            <person name="Sharma G."/>
            <person name="Subramanian S."/>
        </authorList>
    </citation>
    <scope>NUCLEOTIDE SEQUENCE [LARGE SCALE GENOMIC DNA]</scope>
    <source>
        <strain evidence="2 3">DSM 53668</strain>
    </source>
</reference>
<sequence>MQIRGITKTDYDHVVSVLDRWWGGPSREQAHPIFFYELGEHALIADDEGEVIGFLLGFLAPSAGGDVPHTAYVHLVGIHPEHRRRGVGKRLYEVFVDRARQAGARRVKAITNVGNEGSIEFHRALGFSVVEDHDYAGPNRTRVVFTKEL</sequence>
<dbReference type="Gene3D" id="3.40.630.30">
    <property type="match status" value="1"/>
</dbReference>